<dbReference type="AlphaFoldDB" id="A0A1L9VRU4"/>
<dbReference type="InterPro" id="IPR029058">
    <property type="entry name" value="AB_hydrolase_fold"/>
</dbReference>
<reference evidence="2" key="1">
    <citation type="journal article" date="2017" name="Genome Biol.">
        <title>Comparative genomics reveals high biological diversity and specific adaptations in the industrially and medically important fungal genus Aspergillus.</title>
        <authorList>
            <person name="de Vries R.P."/>
            <person name="Riley R."/>
            <person name="Wiebenga A."/>
            <person name="Aguilar-Osorio G."/>
            <person name="Amillis S."/>
            <person name="Uchima C.A."/>
            <person name="Anderluh G."/>
            <person name="Asadollahi M."/>
            <person name="Askin M."/>
            <person name="Barry K."/>
            <person name="Battaglia E."/>
            <person name="Bayram O."/>
            <person name="Benocci T."/>
            <person name="Braus-Stromeyer S.A."/>
            <person name="Caldana C."/>
            <person name="Canovas D."/>
            <person name="Cerqueira G.C."/>
            <person name="Chen F."/>
            <person name="Chen W."/>
            <person name="Choi C."/>
            <person name="Clum A."/>
            <person name="Dos Santos R.A."/>
            <person name="Damasio A.R."/>
            <person name="Diallinas G."/>
            <person name="Emri T."/>
            <person name="Fekete E."/>
            <person name="Flipphi M."/>
            <person name="Freyberg S."/>
            <person name="Gallo A."/>
            <person name="Gournas C."/>
            <person name="Habgood R."/>
            <person name="Hainaut M."/>
            <person name="Harispe M.L."/>
            <person name="Henrissat B."/>
            <person name="Hilden K.S."/>
            <person name="Hope R."/>
            <person name="Hossain A."/>
            <person name="Karabika E."/>
            <person name="Karaffa L."/>
            <person name="Karanyi Z."/>
            <person name="Krasevec N."/>
            <person name="Kuo A."/>
            <person name="Kusch H."/>
            <person name="LaButti K."/>
            <person name="Lagendijk E.L."/>
            <person name="Lapidus A."/>
            <person name="Levasseur A."/>
            <person name="Lindquist E."/>
            <person name="Lipzen A."/>
            <person name="Logrieco A.F."/>
            <person name="MacCabe A."/>
            <person name="Maekelae M.R."/>
            <person name="Malavazi I."/>
            <person name="Melin P."/>
            <person name="Meyer V."/>
            <person name="Mielnichuk N."/>
            <person name="Miskei M."/>
            <person name="Molnar A.P."/>
            <person name="Mule G."/>
            <person name="Ngan C.Y."/>
            <person name="Orejas M."/>
            <person name="Orosz E."/>
            <person name="Ouedraogo J.P."/>
            <person name="Overkamp K.M."/>
            <person name="Park H.-S."/>
            <person name="Perrone G."/>
            <person name="Piumi F."/>
            <person name="Punt P.J."/>
            <person name="Ram A.F."/>
            <person name="Ramon A."/>
            <person name="Rauscher S."/>
            <person name="Record E."/>
            <person name="Riano-Pachon D.M."/>
            <person name="Robert V."/>
            <person name="Roehrig J."/>
            <person name="Ruller R."/>
            <person name="Salamov A."/>
            <person name="Salih N.S."/>
            <person name="Samson R.A."/>
            <person name="Sandor E."/>
            <person name="Sanguinetti M."/>
            <person name="Schuetze T."/>
            <person name="Sepcic K."/>
            <person name="Shelest E."/>
            <person name="Sherlock G."/>
            <person name="Sophianopoulou V."/>
            <person name="Squina F.M."/>
            <person name="Sun H."/>
            <person name="Susca A."/>
            <person name="Todd R.B."/>
            <person name="Tsang A."/>
            <person name="Unkles S.E."/>
            <person name="van de Wiele N."/>
            <person name="van Rossen-Uffink D."/>
            <person name="Oliveira J.V."/>
            <person name="Vesth T.C."/>
            <person name="Visser J."/>
            <person name="Yu J.-H."/>
            <person name="Zhou M."/>
            <person name="Andersen M.R."/>
            <person name="Archer D.B."/>
            <person name="Baker S.E."/>
            <person name="Benoit I."/>
            <person name="Brakhage A.A."/>
            <person name="Braus G.H."/>
            <person name="Fischer R."/>
            <person name="Frisvad J.C."/>
            <person name="Goldman G.H."/>
            <person name="Houbraken J."/>
            <person name="Oakley B."/>
            <person name="Pocsi I."/>
            <person name="Scazzocchio C."/>
            <person name="Seiboth B."/>
            <person name="vanKuyk P.A."/>
            <person name="Wortman J."/>
            <person name="Dyer P.S."/>
            <person name="Grigoriev I.V."/>
        </authorList>
    </citation>
    <scope>NUCLEOTIDE SEQUENCE [LARGE SCALE GENOMIC DNA]</scope>
    <source>
        <strain evidence="2">CBS 516.65</strain>
    </source>
</reference>
<name>A0A1L9VRU4_ASPGL</name>
<dbReference type="EMBL" id="KV878892">
    <property type="protein sequence ID" value="OJJ86655.1"/>
    <property type="molecule type" value="Genomic_DNA"/>
</dbReference>
<evidence type="ECO:0008006" key="3">
    <source>
        <dbReference type="Google" id="ProtNLM"/>
    </source>
</evidence>
<dbReference type="SUPFAM" id="SSF53474">
    <property type="entry name" value="alpha/beta-Hydrolases"/>
    <property type="match status" value="1"/>
</dbReference>
<dbReference type="OrthoDB" id="10034502at2759"/>
<dbReference type="PANTHER" id="PTHR31591">
    <property type="entry name" value="UPF0613 PROTEIN PB24D3.06C"/>
    <property type="match status" value="1"/>
</dbReference>
<dbReference type="InterPro" id="IPR013744">
    <property type="entry name" value="SidJ"/>
</dbReference>
<evidence type="ECO:0000313" key="1">
    <source>
        <dbReference type="EMBL" id="OJJ86655.1"/>
    </source>
</evidence>
<dbReference type="Pfam" id="PF08538">
    <property type="entry name" value="DUF1749"/>
    <property type="match status" value="1"/>
</dbReference>
<organism evidence="1 2">
    <name type="scientific">Aspergillus glaucus CBS 516.65</name>
    <dbReference type="NCBI Taxonomy" id="1160497"/>
    <lineage>
        <taxon>Eukaryota</taxon>
        <taxon>Fungi</taxon>
        <taxon>Dikarya</taxon>
        <taxon>Ascomycota</taxon>
        <taxon>Pezizomycotina</taxon>
        <taxon>Eurotiomycetes</taxon>
        <taxon>Eurotiomycetidae</taxon>
        <taxon>Eurotiales</taxon>
        <taxon>Aspergillaceae</taxon>
        <taxon>Aspergillus</taxon>
        <taxon>Aspergillus subgen. Aspergillus</taxon>
    </lineage>
</organism>
<proteinExistence type="predicted"/>
<accession>A0A1L9VRU4</accession>
<dbReference type="VEuPathDB" id="FungiDB:ASPGLDRAFT_72904"/>
<protein>
    <recommendedName>
        <fullName evidence="3">AB hydrolase-1 domain-containing protein</fullName>
    </recommendedName>
</protein>
<dbReference type="RefSeq" id="XP_022403344.1">
    <property type="nucleotide sequence ID" value="XM_022549642.1"/>
</dbReference>
<evidence type="ECO:0000313" key="2">
    <source>
        <dbReference type="Proteomes" id="UP000184300"/>
    </source>
</evidence>
<keyword evidence="2" id="KW-1185">Reference proteome</keyword>
<dbReference type="Proteomes" id="UP000184300">
    <property type="component" value="Unassembled WGS sequence"/>
</dbReference>
<dbReference type="GeneID" id="34465902"/>
<gene>
    <name evidence="1" type="ORF">ASPGLDRAFT_72904</name>
</gene>
<dbReference type="PANTHER" id="PTHR31591:SF4">
    <property type="entry name" value="PUTATIVE (AFU_ORTHOLOGUE AFUA_7G00330)-RELATED"/>
    <property type="match status" value="1"/>
</dbReference>
<dbReference type="Gene3D" id="3.40.50.1820">
    <property type="entry name" value="alpha/beta hydrolase"/>
    <property type="match status" value="1"/>
</dbReference>
<sequence>MQLRVPPATLAKGNPGILHPYTPGLVAFEYTRNTHNPKPHTLIFIGGLGDGLGTVEYVADIIEALYGTKWSVFAPVLSSSYSGWGTGSIGQDIDEIAQCVRYVREYKESIWGAGKVVVMGHSTGCQDIVHYLSCVNPRPRDEIVEQNENKRGNGKVRSVEGVAEITRPVVDGAIIQAPVSDREAILWELRTGTDRDSPATMQEVCQRAVADAQTSTYEDQGSNYGCPPIKRDTLVPATVTARIGYPASTAVSSRRFLSLVSPDSPQNPDEDDMFSSDLGDEALNRTFGAVRDRHLLGSNARLMVLYSGRDQSVPPYVDKDALLRRWRTALGRDLWHSGSAIIPGASHALSDDDQAEPRRILAGKVLAYLGDVEV</sequence>